<geneLocation type="plasmid" evidence="1 2">
    <name>pl78</name>
</geneLocation>
<keyword evidence="2" id="KW-1185">Reference proteome</keyword>
<dbReference type="EMBL" id="CP025786">
    <property type="protein sequence ID" value="AWG43272.1"/>
    <property type="molecule type" value="Genomic_DNA"/>
</dbReference>
<name>A0A2S1LYA7_9SPIR</name>
<organism evidence="1 2">
    <name type="scientific">Candidatus Borreliella tachyglossi</name>
    <dbReference type="NCBI Taxonomy" id="1964448"/>
    <lineage>
        <taxon>Bacteria</taxon>
        <taxon>Pseudomonadati</taxon>
        <taxon>Spirochaetota</taxon>
        <taxon>Spirochaetia</taxon>
        <taxon>Spirochaetales</taxon>
        <taxon>Borreliaceae</taxon>
        <taxon>Borreliella</taxon>
    </lineage>
</organism>
<gene>
    <name evidence="1" type="ORF">CR532_04560</name>
</gene>
<dbReference type="AlphaFoldDB" id="A0A2S1LYA7"/>
<reference evidence="1 2" key="1">
    <citation type="submission" date="2018-01" db="EMBL/GenBank/DDBJ databases">
        <title>Genome sequence of Borrelia tachyglossi.</title>
        <authorList>
            <person name="Gofton A.W."/>
        </authorList>
    </citation>
    <scope>NUCLEOTIDE SEQUENCE [LARGE SCALE GENOMIC DNA]</scope>
    <source>
        <strain evidence="1 2">Bc-F10-1268</strain>
        <plasmid evidence="1 2">pl78</plasmid>
    </source>
</reference>
<proteinExistence type="predicted"/>
<protein>
    <submittedName>
        <fullName evidence="1">Uncharacterized protein</fullName>
    </submittedName>
</protein>
<evidence type="ECO:0000313" key="1">
    <source>
        <dbReference type="EMBL" id="AWG43272.1"/>
    </source>
</evidence>
<evidence type="ECO:0000313" key="2">
    <source>
        <dbReference type="Proteomes" id="UP000244655"/>
    </source>
</evidence>
<dbReference type="Proteomes" id="UP000244655">
    <property type="component" value="Plasmid pl78"/>
</dbReference>
<accession>A0A2S1LYA7</accession>
<sequence>MIGISIILVLLILVPCCKLAHGVNSKAVVKNTPKPIGEIKNKLRQRLINKKDLFNLLSNVIDTVTISAATASRLVLLQTRTFWLVTISS</sequence>
<keyword evidence="1" id="KW-0614">Plasmid</keyword>
<dbReference type="RefSeq" id="WP_108729667.1">
    <property type="nucleotide sequence ID" value="NZ_CP025786.1"/>
</dbReference>